<dbReference type="InterPro" id="IPR009643">
    <property type="entry name" value="HS1-bd"/>
</dbReference>
<protein>
    <submittedName>
        <fullName evidence="3">Heat shock factor binding protein 1</fullName>
    </submittedName>
</protein>
<dbReference type="OrthoDB" id="47693at2759"/>
<dbReference type="GO" id="GO:0005829">
    <property type="term" value="C:cytosol"/>
    <property type="evidence" value="ECO:0007669"/>
    <property type="project" value="TreeGrafter"/>
</dbReference>
<evidence type="ECO:0000256" key="1">
    <source>
        <dbReference type="ARBA" id="ARBA00006349"/>
    </source>
</evidence>
<dbReference type="GO" id="GO:0003714">
    <property type="term" value="F:transcription corepressor activity"/>
    <property type="evidence" value="ECO:0007669"/>
    <property type="project" value="InterPro"/>
</dbReference>
<feature type="region of interest" description="Disordered" evidence="2">
    <location>
        <begin position="1"/>
        <end position="22"/>
    </location>
</feature>
<organism evidence="3 4">
    <name type="scientific">Nitzschia inconspicua</name>
    <dbReference type="NCBI Taxonomy" id="303405"/>
    <lineage>
        <taxon>Eukaryota</taxon>
        <taxon>Sar</taxon>
        <taxon>Stramenopiles</taxon>
        <taxon>Ochrophyta</taxon>
        <taxon>Bacillariophyta</taxon>
        <taxon>Bacillariophyceae</taxon>
        <taxon>Bacillariophycidae</taxon>
        <taxon>Bacillariales</taxon>
        <taxon>Bacillariaceae</taxon>
        <taxon>Nitzschia</taxon>
    </lineage>
</organism>
<keyword evidence="4" id="KW-1185">Reference proteome</keyword>
<proteinExistence type="inferred from homology"/>
<dbReference type="AlphaFoldDB" id="A0A9K3Q660"/>
<evidence type="ECO:0000256" key="2">
    <source>
        <dbReference type="SAM" id="MobiDB-lite"/>
    </source>
</evidence>
<feature type="compositionally biased region" description="Low complexity" evidence="2">
    <location>
        <begin position="101"/>
        <end position="114"/>
    </location>
</feature>
<comment type="similarity">
    <text evidence="1">Belongs to the HSBP1 family.</text>
</comment>
<keyword evidence="3" id="KW-0346">Stress response</keyword>
<accession>A0A9K3Q660</accession>
<gene>
    <name evidence="3" type="ORF">IV203_033621</name>
</gene>
<dbReference type="GO" id="GO:0005634">
    <property type="term" value="C:nucleus"/>
    <property type="evidence" value="ECO:0007669"/>
    <property type="project" value="TreeGrafter"/>
</dbReference>
<dbReference type="EMBL" id="JAGRRH010000002">
    <property type="protein sequence ID" value="KAG7372897.1"/>
    <property type="molecule type" value="Genomic_DNA"/>
</dbReference>
<dbReference type="PANTHER" id="PTHR19424:SF0">
    <property type="entry name" value="HEAT SHOCK FACTOR BINDING PROTEIN 1"/>
    <property type="match status" value="1"/>
</dbReference>
<dbReference type="GO" id="GO:0070370">
    <property type="term" value="P:cellular heat acclimation"/>
    <property type="evidence" value="ECO:0007669"/>
    <property type="project" value="TreeGrafter"/>
</dbReference>
<reference evidence="3" key="1">
    <citation type="journal article" date="2021" name="Sci. Rep.">
        <title>Diploid genomic architecture of Nitzschia inconspicua, an elite biomass production diatom.</title>
        <authorList>
            <person name="Oliver A."/>
            <person name="Podell S."/>
            <person name="Pinowska A."/>
            <person name="Traller J.C."/>
            <person name="Smith S.R."/>
            <person name="McClure R."/>
            <person name="Beliaev A."/>
            <person name="Bohutskyi P."/>
            <person name="Hill E.A."/>
            <person name="Rabines A."/>
            <person name="Zheng H."/>
            <person name="Allen L.Z."/>
            <person name="Kuo A."/>
            <person name="Grigoriev I.V."/>
            <person name="Allen A.E."/>
            <person name="Hazlebeck D."/>
            <person name="Allen E.E."/>
        </authorList>
    </citation>
    <scope>NUCLEOTIDE SEQUENCE</scope>
    <source>
        <strain evidence="3">Hildebrandi</strain>
    </source>
</reference>
<reference evidence="3" key="2">
    <citation type="submission" date="2021-04" db="EMBL/GenBank/DDBJ databases">
        <authorList>
            <person name="Podell S."/>
        </authorList>
    </citation>
    <scope>NUCLEOTIDE SEQUENCE</scope>
    <source>
        <strain evidence="3">Hildebrandi</strain>
    </source>
</reference>
<comment type="caution">
    <text evidence="3">The sequence shown here is derived from an EMBL/GenBank/DDBJ whole genome shotgun (WGS) entry which is preliminary data.</text>
</comment>
<dbReference type="PANTHER" id="PTHR19424">
    <property type="entry name" value="HEAT SHOCK FACTOR BINDING PROTEIN 1"/>
    <property type="match status" value="1"/>
</dbReference>
<name>A0A9K3Q660_9STRA</name>
<feature type="region of interest" description="Disordered" evidence="2">
    <location>
        <begin position="71"/>
        <end position="121"/>
    </location>
</feature>
<evidence type="ECO:0000313" key="4">
    <source>
        <dbReference type="Proteomes" id="UP000693970"/>
    </source>
</evidence>
<dbReference type="Pfam" id="PF06825">
    <property type="entry name" value="HSBP1"/>
    <property type="match status" value="1"/>
</dbReference>
<evidence type="ECO:0000313" key="3">
    <source>
        <dbReference type="EMBL" id="KAG7372897.1"/>
    </source>
</evidence>
<dbReference type="Proteomes" id="UP000693970">
    <property type="component" value="Unassembled WGS sequence"/>
</dbReference>
<sequence length="121" mass="13694">MTTATTPPVSPHNRANIDGKEQDLTSYIKDMLSEMETDFDQMGNSLLTRMHRMGRKMDQLERNIDDLMHDAGLDRSAVNNHNNNNDHDTKMMSLSSPTTRNDQTTGVTNNQNNDNNDKSVL</sequence>